<dbReference type="EMBL" id="MU842828">
    <property type="protein sequence ID" value="KAK2032762.1"/>
    <property type="molecule type" value="Genomic_DNA"/>
</dbReference>
<protein>
    <submittedName>
        <fullName evidence="1">Uncharacterized protein</fullName>
    </submittedName>
</protein>
<dbReference type="Proteomes" id="UP001232148">
    <property type="component" value="Unassembled WGS sequence"/>
</dbReference>
<name>A0AAD9HQS3_9PEZI</name>
<proteinExistence type="predicted"/>
<evidence type="ECO:0000313" key="1">
    <source>
        <dbReference type="EMBL" id="KAK2032762.1"/>
    </source>
</evidence>
<gene>
    <name evidence="1" type="ORF">LX32DRAFT_170116</name>
</gene>
<comment type="caution">
    <text evidence="1">The sequence shown here is derived from an EMBL/GenBank/DDBJ whole genome shotgun (WGS) entry which is preliminary data.</text>
</comment>
<reference evidence="1" key="1">
    <citation type="submission" date="2021-06" db="EMBL/GenBank/DDBJ databases">
        <title>Comparative genomics, transcriptomics and evolutionary studies reveal genomic signatures of adaptation to plant cell wall in hemibiotrophic fungi.</title>
        <authorList>
            <consortium name="DOE Joint Genome Institute"/>
            <person name="Baroncelli R."/>
            <person name="Diaz J.F."/>
            <person name="Benocci T."/>
            <person name="Peng M."/>
            <person name="Battaglia E."/>
            <person name="Haridas S."/>
            <person name="Andreopoulos W."/>
            <person name="Labutti K."/>
            <person name="Pangilinan J."/>
            <person name="Floch G.L."/>
            <person name="Makela M.R."/>
            <person name="Henrissat B."/>
            <person name="Grigoriev I.V."/>
            <person name="Crouch J.A."/>
            <person name="De Vries R.P."/>
            <person name="Sukno S.A."/>
            <person name="Thon M.R."/>
        </authorList>
    </citation>
    <scope>NUCLEOTIDE SEQUENCE</scope>
    <source>
        <strain evidence="1">MAFF235873</strain>
    </source>
</reference>
<accession>A0AAD9HQS3</accession>
<sequence>MSPEQKLDAVARALRRFRLCGIALTEVMSYVKPIRTCYASKAYNSFQICTAKLHHRLASLGQRDSPRLGWFAVCPGDVLDTTGSRENAPVCSRVLPSFANKASQDPVVCPAAMALGRSGFFSAQKRICRCDLRSNIRITGRQKEKKRLKEIEMPAL</sequence>
<dbReference type="AlphaFoldDB" id="A0AAD9HQS3"/>
<evidence type="ECO:0000313" key="2">
    <source>
        <dbReference type="Proteomes" id="UP001232148"/>
    </source>
</evidence>
<organism evidence="1 2">
    <name type="scientific">Colletotrichum zoysiae</name>
    <dbReference type="NCBI Taxonomy" id="1216348"/>
    <lineage>
        <taxon>Eukaryota</taxon>
        <taxon>Fungi</taxon>
        <taxon>Dikarya</taxon>
        <taxon>Ascomycota</taxon>
        <taxon>Pezizomycotina</taxon>
        <taxon>Sordariomycetes</taxon>
        <taxon>Hypocreomycetidae</taxon>
        <taxon>Glomerellales</taxon>
        <taxon>Glomerellaceae</taxon>
        <taxon>Colletotrichum</taxon>
        <taxon>Colletotrichum graminicola species complex</taxon>
    </lineage>
</organism>
<keyword evidence="2" id="KW-1185">Reference proteome</keyword>